<feature type="binding site" evidence="2">
    <location>
        <position position="100"/>
    </location>
    <ligand>
        <name>Zn(2+)</name>
        <dbReference type="ChEBI" id="CHEBI:29105"/>
    </ligand>
</feature>
<evidence type="ECO:0000256" key="1">
    <source>
        <dbReference type="ARBA" id="ARBA00006217"/>
    </source>
</evidence>
<dbReference type="OrthoDB" id="9769739at2"/>
<keyword evidence="4" id="KW-1185">Reference proteome</keyword>
<reference evidence="3 4" key="1">
    <citation type="submission" date="2019-08" db="EMBL/GenBank/DDBJ databases">
        <title>Deep-cultivation of Planctomycetes and their phenomic and genomic characterization uncovers novel biology.</title>
        <authorList>
            <person name="Wiegand S."/>
            <person name="Jogler M."/>
            <person name="Boedeker C."/>
            <person name="Pinto D."/>
            <person name="Vollmers J."/>
            <person name="Rivas-Marin E."/>
            <person name="Kohn T."/>
            <person name="Peeters S.H."/>
            <person name="Heuer A."/>
            <person name="Rast P."/>
            <person name="Oberbeckmann S."/>
            <person name="Bunk B."/>
            <person name="Jeske O."/>
            <person name="Meyerdierks A."/>
            <person name="Storesund J.E."/>
            <person name="Kallscheuer N."/>
            <person name="Luecker S."/>
            <person name="Lage O.M."/>
            <person name="Pohl T."/>
            <person name="Merkel B.J."/>
            <person name="Hornburger P."/>
            <person name="Mueller R.-W."/>
            <person name="Bruemmer F."/>
            <person name="Labrenz M."/>
            <person name="Spormann A.M."/>
            <person name="Op den Camp H."/>
            <person name="Overmann J."/>
            <person name="Amann R."/>
            <person name="Jetten M.S.M."/>
            <person name="Mascher T."/>
            <person name="Medema M.H."/>
            <person name="Devos D.P."/>
            <person name="Kaster A.-K."/>
            <person name="Ovreas L."/>
            <person name="Rohde M."/>
            <person name="Galperin M.Y."/>
            <person name="Jogler C."/>
        </authorList>
    </citation>
    <scope>NUCLEOTIDE SEQUENCE [LARGE SCALE GENOMIC DNA]</scope>
    <source>
        <strain evidence="3 4">Pr1d</strain>
    </source>
</reference>
<dbReference type="AlphaFoldDB" id="A0A5B9Q8N1"/>
<dbReference type="EC" id="4.2.1.1" evidence="3"/>
<keyword evidence="2" id="KW-0862">Zinc</keyword>
<proteinExistence type="inferred from homology"/>
<dbReference type="Pfam" id="PF00484">
    <property type="entry name" value="Pro_CA"/>
    <property type="match status" value="1"/>
</dbReference>
<evidence type="ECO:0000256" key="2">
    <source>
        <dbReference type="PIRSR" id="PIRSR601765-1"/>
    </source>
</evidence>
<gene>
    <name evidence="3" type="primary">mtcA2</name>
    <name evidence="3" type="ORF">Pr1d_27330</name>
</gene>
<dbReference type="InterPro" id="IPR001765">
    <property type="entry name" value="Carbonic_anhydrase"/>
</dbReference>
<comment type="similarity">
    <text evidence="1">Belongs to the beta-class carbonic anhydrase family.</text>
</comment>
<keyword evidence="2" id="KW-0479">Metal-binding</keyword>
<feature type="binding site" evidence="2">
    <location>
        <position position="151"/>
    </location>
    <ligand>
        <name>Zn(2+)</name>
        <dbReference type="ChEBI" id="CHEBI:29105"/>
    </ligand>
</feature>
<accession>A0A5B9Q8N1</accession>
<organism evidence="3 4">
    <name type="scientific">Bythopirellula goksoeyrii</name>
    <dbReference type="NCBI Taxonomy" id="1400387"/>
    <lineage>
        <taxon>Bacteria</taxon>
        <taxon>Pseudomonadati</taxon>
        <taxon>Planctomycetota</taxon>
        <taxon>Planctomycetia</taxon>
        <taxon>Pirellulales</taxon>
        <taxon>Lacipirellulaceae</taxon>
        <taxon>Bythopirellula</taxon>
    </lineage>
</organism>
<evidence type="ECO:0000313" key="3">
    <source>
        <dbReference type="EMBL" id="QEG35434.1"/>
    </source>
</evidence>
<dbReference type="EMBL" id="CP042913">
    <property type="protein sequence ID" value="QEG35434.1"/>
    <property type="molecule type" value="Genomic_DNA"/>
</dbReference>
<dbReference type="GO" id="GO:0004089">
    <property type="term" value="F:carbonate dehydratase activity"/>
    <property type="evidence" value="ECO:0007669"/>
    <property type="project" value="UniProtKB-EC"/>
</dbReference>
<dbReference type="KEGG" id="bgok:Pr1d_27330"/>
<dbReference type="PANTHER" id="PTHR11002">
    <property type="entry name" value="CARBONIC ANHYDRASE"/>
    <property type="match status" value="1"/>
</dbReference>
<dbReference type="SUPFAM" id="SSF53056">
    <property type="entry name" value="beta-carbonic anhydrase, cab"/>
    <property type="match status" value="1"/>
</dbReference>
<dbReference type="CDD" id="cd03378">
    <property type="entry name" value="beta_CA_cladeC"/>
    <property type="match status" value="1"/>
</dbReference>
<dbReference type="RefSeq" id="WP_148073948.1">
    <property type="nucleotide sequence ID" value="NZ_CP042913.1"/>
</dbReference>
<evidence type="ECO:0000313" key="4">
    <source>
        <dbReference type="Proteomes" id="UP000323917"/>
    </source>
</evidence>
<dbReference type="NCBIfam" id="NF011765">
    <property type="entry name" value="PRK15219.1"/>
    <property type="match status" value="1"/>
</dbReference>
<feature type="binding site" evidence="2">
    <location>
        <position position="154"/>
    </location>
    <ligand>
        <name>Zn(2+)</name>
        <dbReference type="ChEBI" id="CHEBI:29105"/>
    </ligand>
</feature>
<dbReference type="InterPro" id="IPR036874">
    <property type="entry name" value="Carbonic_anhydrase_sf"/>
</dbReference>
<protein>
    <submittedName>
        <fullName evidence="3">Carbonic anhydrase 2</fullName>
        <ecNumber evidence="3">4.2.1.1</ecNumber>
    </submittedName>
</protein>
<dbReference type="PANTHER" id="PTHR11002:SF79">
    <property type="entry name" value="CARBONIC ANHYDRASE 2"/>
    <property type="match status" value="1"/>
</dbReference>
<dbReference type="SMART" id="SM00947">
    <property type="entry name" value="Pro_CA"/>
    <property type="match status" value="1"/>
</dbReference>
<dbReference type="GO" id="GO:0008270">
    <property type="term" value="F:zinc ion binding"/>
    <property type="evidence" value="ECO:0007669"/>
    <property type="project" value="InterPro"/>
</dbReference>
<name>A0A5B9Q8N1_9BACT</name>
<dbReference type="Proteomes" id="UP000323917">
    <property type="component" value="Chromosome"/>
</dbReference>
<dbReference type="Gene3D" id="3.40.1050.10">
    <property type="entry name" value="Carbonic anhydrase"/>
    <property type="match status" value="1"/>
</dbReference>
<comment type="cofactor">
    <cofactor evidence="2">
        <name>Zn(2+)</name>
        <dbReference type="ChEBI" id="CHEBI:29105"/>
    </cofactor>
    <text evidence="2">Binds 1 zinc ion per subunit.</text>
</comment>
<sequence length="248" mass="27178">MMVGKHLCVFITGSFSVLLMTGDVQGQDHSKIESAPKPLVVRVLTREEQEKLTPDDVIELLKNGNKRFTAGTLTSRDHSKMIREAALNQFPKAVILSCLDSRIPVEDVFDRGIGDIFVARVAGNFANTDILGSMEFACKVSGSKLVFVLGHEHCGAIKGAIDGVELGNITPMLANISPAVDHFAAYEGDKSSENEELVDMVAEKNVRMTVENIRRHSPILKEMEANGEIKIVGGMYDMNSGEVHFFDK</sequence>
<feature type="binding site" evidence="2">
    <location>
        <position position="98"/>
    </location>
    <ligand>
        <name>Zn(2+)</name>
        <dbReference type="ChEBI" id="CHEBI:29105"/>
    </ligand>
</feature>
<keyword evidence="3" id="KW-0456">Lyase</keyword>